<protein>
    <submittedName>
        <fullName evidence="2">Uncharacterized protein</fullName>
    </submittedName>
</protein>
<accession>A0ABR5J8X7</accession>
<evidence type="ECO:0000313" key="3">
    <source>
        <dbReference type="Proteomes" id="UP000037020"/>
    </source>
</evidence>
<evidence type="ECO:0000256" key="1">
    <source>
        <dbReference type="SAM" id="MobiDB-lite"/>
    </source>
</evidence>
<name>A0ABR5J8X7_9ACTN</name>
<reference evidence="2 3" key="1">
    <citation type="submission" date="2015-07" db="EMBL/GenBank/DDBJ databases">
        <authorList>
            <person name="Ju K.-S."/>
            <person name="Doroghazi J.R."/>
            <person name="Metcalf W.W."/>
        </authorList>
    </citation>
    <scope>NUCLEOTIDE SEQUENCE [LARGE SCALE GENOMIC DNA]</scope>
    <source>
        <strain evidence="2 3">NRRL B-3589</strain>
    </source>
</reference>
<organism evidence="2 3">
    <name type="scientific">Streptomyces varsoviensis</name>
    <dbReference type="NCBI Taxonomy" id="67373"/>
    <lineage>
        <taxon>Bacteria</taxon>
        <taxon>Bacillati</taxon>
        <taxon>Actinomycetota</taxon>
        <taxon>Actinomycetes</taxon>
        <taxon>Kitasatosporales</taxon>
        <taxon>Streptomycetaceae</taxon>
        <taxon>Streptomyces</taxon>
    </lineage>
</organism>
<dbReference type="Proteomes" id="UP000037020">
    <property type="component" value="Unassembled WGS sequence"/>
</dbReference>
<sequence>MTALVVGRGGVLTADENHDRTPGTHPVDNHPVIDRTPNDRGMSTRTPNDRKSARLPKGWIAS</sequence>
<keyword evidence="3" id="KW-1185">Reference proteome</keyword>
<comment type="caution">
    <text evidence="2">The sequence shown here is derived from an EMBL/GenBank/DDBJ whole genome shotgun (WGS) entry which is preliminary data.</text>
</comment>
<dbReference type="EMBL" id="LGUT01001005">
    <property type="protein sequence ID" value="KOG89850.1"/>
    <property type="molecule type" value="Genomic_DNA"/>
</dbReference>
<feature type="region of interest" description="Disordered" evidence="1">
    <location>
        <begin position="1"/>
        <end position="62"/>
    </location>
</feature>
<dbReference type="RefSeq" id="WP_030890291.1">
    <property type="nucleotide sequence ID" value="NZ_JBIRHZ010000006.1"/>
</dbReference>
<feature type="compositionally biased region" description="Basic and acidic residues" evidence="1">
    <location>
        <begin position="15"/>
        <end position="38"/>
    </location>
</feature>
<gene>
    <name evidence="2" type="ORF">ADK38_12000</name>
</gene>
<evidence type="ECO:0000313" key="2">
    <source>
        <dbReference type="EMBL" id="KOG89850.1"/>
    </source>
</evidence>
<proteinExistence type="predicted"/>